<dbReference type="GO" id="GO:0016926">
    <property type="term" value="P:protein desumoylation"/>
    <property type="evidence" value="ECO:0007669"/>
    <property type="project" value="TreeGrafter"/>
</dbReference>
<evidence type="ECO:0000256" key="4">
    <source>
        <dbReference type="ARBA" id="ARBA00022807"/>
    </source>
</evidence>
<comment type="caution">
    <text evidence="6">The sequence shown here is derived from an EMBL/GenBank/DDBJ whole genome shotgun (WGS) entry which is preliminary data.</text>
</comment>
<evidence type="ECO:0000256" key="3">
    <source>
        <dbReference type="ARBA" id="ARBA00022801"/>
    </source>
</evidence>
<dbReference type="SUPFAM" id="SSF54001">
    <property type="entry name" value="Cysteine proteinases"/>
    <property type="match status" value="1"/>
</dbReference>
<evidence type="ECO:0000256" key="1">
    <source>
        <dbReference type="ARBA" id="ARBA00005234"/>
    </source>
</evidence>
<dbReference type="PROSITE" id="PS50600">
    <property type="entry name" value="ULP_PROTEASE"/>
    <property type="match status" value="1"/>
</dbReference>
<keyword evidence="7" id="KW-1185">Reference proteome</keyword>
<keyword evidence="2" id="KW-0645">Protease</keyword>
<feature type="domain" description="Ubiquitin-like protease family profile" evidence="5">
    <location>
        <begin position="72"/>
        <end position="264"/>
    </location>
</feature>
<dbReference type="AlphaFoldDB" id="A0A6G1E894"/>
<dbReference type="PANTHER" id="PTHR12606:SF157">
    <property type="entry name" value="OS06G0122600 PROTEIN"/>
    <property type="match status" value="1"/>
</dbReference>
<dbReference type="GO" id="GO:0016929">
    <property type="term" value="F:deSUMOylase activity"/>
    <property type="evidence" value="ECO:0007669"/>
    <property type="project" value="TreeGrafter"/>
</dbReference>
<dbReference type="GO" id="GO:0005634">
    <property type="term" value="C:nucleus"/>
    <property type="evidence" value="ECO:0007669"/>
    <property type="project" value="TreeGrafter"/>
</dbReference>
<proteinExistence type="inferred from homology"/>
<protein>
    <recommendedName>
        <fullName evidence="5">Ubiquitin-like protease family profile domain-containing protein</fullName>
    </recommendedName>
</protein>
<dbReference type="EMBL" id="SPHZ02000005">
    <property type="protein sequence ID" value="KAF0920979.1"/>
    <property type="molecule type" value="Genomic_DNA"/>
</dbReference>
<evidence type="ECO:0000313" key="7">
    <source>
        <dbReference type="Proteomes" id="UP000479710"/>
    </source>
</evidence>
<dbReference type="InterPro" id="IPR038765">
    <property type="entry name" value="Papain-like_cys_pep_sf"/>
</dbReference>
<name>A0A6G1E894_9ORYZ</name>
<dbReference type="Proteomes" id="UP000479710">
    <property type="component" value="Unassembled WGS sequence"/>
</dbReference>
<dbReference type="Gene3D" id="3.40.395.10">
    <property type="entry name" value="Adenoviral Proteinase, Chain A"/>
    <property type="match status" value="1"/>
</dbReference>
<dbReference type="Pfam" id="PF02902">
    <property type="entry name" value="Peptidase_C48"/>
    <property type="match status" value="1"/>
</dbReference>
<dbReference type="GO" id="GO:0006508">
    <property type="term" value="P:proteolysis"/>
    <property type="evidence" value="ECO:0007669"/>
    <property type="project" value="UniProtKB-KW"/>
</dbReference>
<keyword evidence="4" id="KW-0788">Thiol protease</keyword>
<accession>A0A6G1E894</accession>
<evidence type="ECO:0000256" key="2">
    <source>
        <dbReference type="ARBA" id="ARBA00022670"/>
    </source>
</evidence>
<gene>
    <name evidence="6" type="ORF">E2562_037894</name>
</gene>
<keyword evidence="3" id="KW-0378">Hydrolase</keyword>
<sequence length="330" mass="37259">MGRSSNPRSGSGFEIAAVRRVPGKGKLSQFIQSRFGERVPNCSLGYTNGSISSVSGAEATDSAKESEHMLFFQSPRSAEEELRGKRIVADTFMQVGEHTSRGAVMSSCSSCLCVSRELVVSRGVVMSSCWCIFLLFLLTRELVVARWAVHSMMEELLDRNDREGCLAKELKEEVLCRTKLIFIPIICGVHWNLAVFDLGNKKKRVIDSLETSITKHEAEKALSKMEEYLRKFGISEFRPVNRGVKQQGNGNDCGFHMFMFIKELAKEGDLDTPLESDDKTIVEFRKELVWFLLKQPNNKPYIEDVMWGRQYSRRPRTRGAARAAPNLICV</sequence>
<evidence type="ECO:0000259" key="5">
    <source>
        <dbReference type="PROSITE" id="PS50600"/>
    </source>
</evidence>
<evidence type="ECO:0000313" key="6">
    <source>
        <dbReference type="EMBL" id="KAF0920979.1"/>
    </source>
</evidence>
<dbReference type="PANTHER" id="PTHR12606">
    <property type="entry name" value="SENTRIN/SUMO-SPECIFIC PROTEASE"/>
    <property type="match status" value="1"/>
</dbReference>
<comment type="similarity">
    <text evidence="1">Belongs to the peptidase C48 family.</text>
</comment>
<reference evidence="6 7" key="1">
    <citation type="submission" date="2019-11" db="EMBL/GenBank/DDBJ databases">
        <title>Whole genome sequence of Oryza granulata.</title>
        <authorList>
            <person name="Li W."/>
        </authorList>
    </citation>
    <scope>NUCLEOTIDE SEQUENCE [LARGE SCALE GENOMIC DNA]</scope>
    <source>
        <strain evidence="7">cv. Menghai</strain>
        <tissue evidence="6">Leaf</tissue>
    </source>
</reference>
<dbReference type="InterPro" id="IPR003653">
    <property type="entry name" value="Peptidase_C48_C"/>
</dbReference>
<organism evidence="6 7">
    <name type="scientific">Oryza meyeriana var. granulata</name>
    <dbReference type="NCBI Taxonomy" id="110450"/>
    <lineage>
        <taxon>Eukaryota</taxon>
        <taxon>Viridiplantae</taxon>
        <taxon>Streptophyta</taxon>
        <taxon>Embryophyta</taxon>
        <taxon>Tracheophyta</taxon>
        <taxon>Spermatophyta</taxon>
        <taxon>Magnoliopsida</taxon>
        <taxon>Liliopsida</taxon>
        <taxon>Poales</taxon>
        <taxon>Poaceae</taxon>
        <taxon>BOP clade</taxon>
        <taxon>Oryzoideae</taxon>
        <taxon>Oryzeae</taxon>
        <taxon>Oryzinae</taxon>
        <taxon>Oryza</taxon>
        <taxon>Oryza meyeriana</taxon>
    </lineage>
</organism>
<dbReference type="OrthoDB" id="10636329at2759"/>